<dbReference type="SUPFAM" id="SSF52540">
    <property type="entry name" value="P-loop containing nucleoside triphosphate hydrolases"/>
    <property type="match status" value="1"/>
</dbReference>
<evidence type="ECO:0000256" key="3">
    <source>
        <dbReference type="ARBA" id="ARBA00023134"/>
    </source>
</evidence>
<dbReference type="InterPro" id="IPR045058">
    <property type="entry name" value="GIMA/IAN/Toc"/>
</dbReference>
<organism evidence="5 6">
    <name type="scientific">Pelodiscus sinensis</name>
    <name type="common">Chinese softshell turtle</name>
    <name type="synonym">Trionyx sinensis</name>
    <dbReference type="NCBI Taxonomy" id="13735"/>
    <lineage>
        <taxon>Eukaryota</taxon>
        <taxon>Metazoa</taxon>
        <taxon>Chordata</taxon>
        <taxon>Craniata</taxon>
        <taxon>Vertebrata</taxon>
        <taxon>Euteleostomi</taxon>
        <taxon>Archelosauria</taxon>
        <taxon>Testudinata</taxon>
        <taxon>Testudines</taxon>
        <taxon>Cryptodira</taxon>
        <taxon>Trionychia</taxon>
        <taxon>Trionychidae</taxon>
        <taxon>Pelodiscus</taxon>
    </lineage>
</organism>
<dbReference type="HOGENOM" id="CLU_010468_3_3_1"/>
<dbReference type="CDD" id="cd01852">
    <property type="entry name" value="AIG1"/>
    <property type="match status" value="1"/>
</dbReference>
<dbReference type="OrthoDB" id="8954335at2759"/>
<keyword evidence="3" id="KW-0342">GTP-binding</keyword>
<keyword evidence="6" id="KW-1185">Reference proteome</keyword>
<name>K7FHD0_PELSI</name>
<feature type="domain" description="AIG1-type G" evidence="4">
    <location>
        <begin position="25"/>
        <end position="228"/>
    </location>
</feature>
<dbReference type="FunFam" id="3.40.50.300:FF:000366">
    <property type="entry name" value="GTPase, IMAP family member 2"/>
    <property type="match status" value="1"/>
</dbReference>
<keyword evidence="2" id="KW-0547">Nucleotide-binding</keyword>
<dbReference type="RefSeq" id="XP_006110478.1">
    <property type="nucleotide sequence ID" value="XM_006110416.2"/>
</dbReference>
<dbReference type="PROSITE" id="PS51720">
    <property type="entry name" value="G_AIG1"/>
    <property type="match status" value="1"/>
</dbReference>
<dbReference type="Proteomes" id="UP000007267">
    <property type="component" value="Unassembled WGS sequence"/>
</dbReference>
<comment type="similarity">
    <text evidence="1">Belongs to the TRAFAC class TrmE-Era-EngA-EngB-Septin-like GTPase superfamily. AIG1/Toc34/Toc159-like paraseptin GTPase family. IAN subfamily.</text>
</comment>
<protein>
    <submittedName>
        <fullName evidence="5">GTPase IMAP family member 4-like</fullName>
    </submittedName>
</protein>
<dbReference type="InterPro" id="IPR006703">
    <property type="entry name" value="G_AIG1"/>
</dbReference>
<dbReference type="Pfam" id="PF04548">
    <property type="entry name" value="AIG1"/>
    <property type="match status" value="1"/>
</dbReference>
<evidence type="ECO:0000313" key="6">
    <source>
        <dbReference type="Proteomes" id="UP000007267"/>
    </source>
</evidence>
<accession>K7FHD0</accession>
<evidence type="ECO:0000256" key="2">
    <source>
        <dbReference type="ARBA" id="ARBA00022741"/>
    </source>
</evidence>
<dbReference type="OMA" id="LANCHES"/>
<dbReference type="GO" id="GO:0005525">
    <property type="term" value="F:GTP binding"/>
    <property type="evidence" value="ECO:0007669"/>
    <property type="project" value="UniProtKB-KW"/>
</dbReference>
<dbReference type="STRING" id="13735.ENSPSIP00000007440"/>
<dbReference type="GeneID" id="102450355"/>
<sequence>MTVRLVVKSWEEKMCLSVAHGPGRAPERKIILVGKTGVGKSATGNMILGAEKFISDISPSSVTKECERQEAVTHRRNVTVLDTPGLFDTKKHNNEISKKIGESLKLLSSGVHAIVHVIQLGRFTEEEKEVAREIQRLFNFEAKKYMLVLFTRKEDLGKKTLDAFLEEGDDDLKNLIETCGHRCLAFNNRAEGNETSEQVSELFDMIDRMVRKNAEQPCYTLGMFKKDKTGLKKFCSIL</sequence>
<dbReference type="PANTHER" id="PTHR10903:SF170">
    <property type="entry name" value="GTPASE IMAP FAMILY MEMBER 7"/>
    <property type="match status" value="1"/>
</dbReference>
<dbReference type="AlphaFoldDB" id="K7FHD0"/>
<dbReference type="EMBL" id="AGCU01001723">
    <property type="status" value="NOT_ANNOTATED_CDS"/>
    <property type="molecule type" value="Genomic_DNA"/>
</dbReference>
<dbReference type="GeneTree" id="ENSGT00940000159509"/>
<dbReference type="EMBL" id="AGCU01001721">
    <property type="status" value="NOT_ANNOTATED_CDS"/>
    <property type="molecule type" value="Genomic_DNA"/>
</dbReference>
<evidence type="ECO:0000256" key="1">
    <source>
        <dbReference type="ARBA" id="ARBA00008535"/>
    </source>
</evidence>
<dbReference type="InterPro" id="IPR027417">
    <property type="entry name" value="P-loop_NTPase"/>
</dbReference>
<evidence type="ECO:0000259" key="4">
    <source>
        <dbReference type="PROSITE" id="PS51720"/>
    </source>
</evidence>
<dbReference type="EMBL" id="AGCU01001722">
    <property type="status" value="NOT_ANNOTATED_CDS"/>
    <property type="molecule type" value="Genomic_DNA"/>
</dbReference>
<reference evidence="5" key="4">
    <citation type="submission" date="2025-09" db="UniProtKB">
        <authorList>
            <consortium name="Ensembl"/>
        </authorList>
    </citation>
    <scope>IDENTIFICATION</scope>
</reference>
<reference evidence="5" key="3">
    <citation type="submission" date="2025-08" db="UniProtKB">
        <authorList>
            <consortium name="Ensembl"/>
        </authorList>
    </citation>
    <scope>IDENTIFICATION</scope>
</reference>
<dbReference type="Gene3D" id="3.40.50.300">
    <property type="entry name" value="P-loop containing nucleotide triphosphate hydrolases"/>
    <property type="match status" value="1"/>
</dbReference>
<reference evidence="6" key="2">
    <citation type="journal article" date="2013" name="Nat. Genet.">
        <title>The draft genomes of soft-shell turtle and green sea turtle yield insights into the development and evolution of the turtle-specific body plan.</title>
        <authorList>
            <person name="Wang Z."/>
            <person name="Pascual-Anaya J."/>
            <person name="Zadissa A."/>
            <person name="Li W."/>
            <person name="Niimura Y."/>
            <person name="Huang Z."/>
            <person name="Li C."/>
            <person name="White S."/>
            <person name="Xiong Z."/>
            <person name="Fang D."/>
            <person name="Wang B."/>
            <person name="Ming Y."/>
            <person name="Chen Y."/>
            <person name="Zheng Y."/>
            <person name="Kuraku S."/>
            <person name="Pignatelli M."/>
            <person name="Herrero J."/>
            <person name="Beal K."/>
            <person name="Nozawa M."/>
            <person name="Li Q."/>
            <person name="Wang J."/>
            <person name="Zhang H."/>
            <person name="Yu L."/>
            <person name="Shigenobu S."/>
            <person name="Wang J."/>
            <person name="Liu J."/>
            <person name="Flicek P."/>
            <person name="Searle S."/>
            <person name="Wang J."/>
            <person name="Kuratani S."/>
            <person name="Yin Y."/>
            <person name="Aken B."/>
            <person name="Zhang G."/>
            <person name="Irie N."/>
        </authorList>
    </citation>
    <scope>NUCLEOTIDE SEQUENCE [LARGE SCALE GENOMIC DNA]</scope>
    <source>
        <strain evidence="6">Daiwa-1</strain>
    </source>
</reference>
<dbReference type="Ensembl" id="ENSPSIT00000007481.1">
    <property type="protein sequence ID" value="ENSPSIP00000007440.1"/>
    <property type="gene ID" value="ENSPSIG00000006853.1"/>
</dbReference>
<dbReference type="eggNOG" id="ENOG502R7PE">
    <property type="taxonomic scope" value="Eukaryota"/>
</dbReference>
<evidence type="ECO:0000313" key="5">
    <source>
        <dbReference type="Ensembl" id="ENSPSIP00000007440.1"/>
    </source>
</evidence>
<reference evidence="6" key="1">
    <citation type="submission" date="2011-10" db="EMBL/GenBank/DDBJ databases">
        <authorList>
            <consortium name="Soft-shell Turtle Genome Consortium"/>
        </authorList>
    </citation>
    <scope>NUCLEOTIDE SEQUENCE [LARGE SCALE GENOMIC DNA]</scope>
    <source>
        <strain evidence="6">Daiwa-1</strain>
    </source>
</reference>
<dbReference type="PANTHER" id="PTHR10903">
    <property type="entry name" value="GTPASE, IMAP FAMILY MEMBER-RELATED"/>
    <property type="match status" value="1"/>
</dbReference>
<proteinExistence type="inferred from homology"/>